<dbReference type="Gene3D" id="1.10.287.470">
    <property type="entry name" value="Helix hairpin bin"/>
    <property type="match status" value="1"/>
</dbReference>
<feature type="signal peptide" evidence="4">
    <location>
        <begin position="1"/>
        <end position="24"/>
    </location>
</feature>
<keyword evidence="4" id="KW-0732">Signal</keyword>
<dbReference type="OrthoDB" id="7616937at2"/>
<dbReference type="EMBL" id="CP002083">
    <property type="protein sequence ID" value="ADJ24618.1"/>
    <property type="molecule type" value="Genomic_DNA"/>
</dbReference>
<comment type="similarity">
    <text evidence="1">Belongs to the membrane fusion protein (MFP) (TC 8.A.1) family.</text>
</comment>
<name>D8JUI8_HYPDA</name>
<evidence type="ECO:0000256" key="3">
    <source>
        <dbReference type="SAM" id="Coils"/>
    </source>
</evidence>
<dbReference type="PANTHER" id="PTHR30097:SF4">
    <property type="entry name" value="SLR6042 PROTEIN"/>
    <property type="match status" value="1"/>
</dbReference>
<dbReference type="Gene3D" id="2.40.50.100">
    <property type="match status" value="1"/>
</dbReference>
<dbReference type="GO" id="GO:0016020">
    <property type="term" value="C:membrane"/>
    <property type="evidence" value="ECO:0007669"/>
    <property type="project" value="InterPro"/>
</dbReference>
<accession>D8JUI8</accession>
<dbReference type="PANTHER" id="PTHR30097">
    <property type="entry name" value="CATION EFFLUX SYSTEM PROTEIN CUSB"/>
    <property type="match status" value="1"/>
</dbReference>
<protein>
    <submittedName>
        <fullName evidence="5">Efflux transporter, RND family, MFP subunit</fullName>
    </submittedName>
</protein>
<dbReference type="NCBIfam" id="TIGR01730">
    <property type="entry name" value="RND_mfp"/>
    <property type="match status" value="1"/>
</dbReference>
<dbReference type="KEGG" id="hdn:Hden_2822"/>
<dbReference type="GO" id="GO:0060003">
    <property type="term" value="P:copper ion export"/>
    <property type="evidence" value="ECO:0007669"/>
    <property type="project" value="TreeGrafter"/>
</dbReference>
<dbReference type="GO" id="GO:0030288">
    <property type="term" value="C:outer membrane-bounded periplasmic space"/>
    <property type="evidence" value="ECO:0007669"/>
    <property type="project" value="TreeGrafter"/>
</dbReference>
<organism evidence="5 6">
    <name type="scientific">Hyphomicrobium denitrificans (strain ATCC 51888 / DSM 1869 / NCIMB 11706 / TK 0415)</name>
    <dbReference type="NCBI Taxonomy" id="582899"/>
    <lineage>
        <taxon>Bacteria</taxon>
        <taxon>Pseudomonadati</taxon>
        <taxon>Pseudomonadota</taxon>
        <taxon>Alphaproteobacteria</taxon>
        <taxon>Hyphomicrobiales</taxon>
        <taxon>Hyphomicrobiaceae</taxon>
        <taxon>Hyphomicrobium</taxon>
    </lineage>
</organism>
<evidence type="ECO:0000313" key="6">
    <source>
        <dbReference type="Proteomes" id="UP000002033"/>
    </source>
</evidence>
<dbReference type="Gene3D" id="2.40.420.20">
    <property type="match status" value="1"/>
</dbReference>
<sequence precursor="true">MPGRNLVFRVLAIIAVLAPESVAAKDVSVTPEQVRRLNIKLEPVRSASTETVAVLPGTVVPPLNSRLVAAAPFAGTVNQVHVLPGQRVLKGMPMITVSSRELLEAQSQIAQSEAELQTAEAVARRRRTLADKNYQNPTLADEAEAQVAKIRAVLEQHKRATTLNGIIAGENGQYTIPAPSDGTVAETRVMPGDKIEAMAATVTIDTSDELWIEIQAPADVIANVKPGDVVQITDGPAGKVVSVGGSLDRLTRSTVMFASVPADSRLRTGQMVTVSILRRTVTDALNVPSSAIVKIGNRPAVFVRNESGFTLVAVELRGSSPNNATISGSVTSKAEVATSGLPQLERMLAGE</sequence>
<dbReference type="GO" id="GO:0022857">
    <property type="term" value="F:transmembrane transporter activity"/>
    <property type="evidence" value="ECO:0007669"/>
    <property type="project" value="InterPro"/>
</dbReference>
<dbReference type="HOGENOM" id="CLU_018816_13_0_5"/>
<proteinExistence type="inferred from homology"/>
<feature type="coiled-coil region" evidence="3">
    <location>
        <begin position="102"/>
        <end position="160"/>
    </location>
</feature>
<keyword evidence="3" id="KW-0175">Coiled coil</keyword>
<dbReference type="AlphaFoldDB" id="D8JUI8"/>
<evidence type="ECO:0000313" key="5">
    <source>
        <dbReference type="EMBL" id="ADJ24618.1"/>
    </source>
</evidence>
<keyword evidence="2" id="KW-0813">Transport</keyword>
<gene>
    <name evidence="5" type="ordered locus">Hden_2822</name>
</gene>
<dbReference type="GO" id="GO:0015679">
    <property type="term" value="P:plasma membrane copper ion transport"/>
    <property type="evidence" value="ECO:0007669"/>
    <property type="project" value="TreeGrafter"/>
</dbReference>
<dbReference type="STRING" id="582899.Hden_2822"/>
<dbReference type="GO" id="GO:0046914">
    <property type="term" value="F:transition metal ion binding"/>
    <property type="evidence" value="ECO:0007669"/>
    <property type="project" value="TreeGrafter"/>
</dbReference>
<evidence type="ECO:0000256" key="4">
    <source>
        <dbReference type="SAM" id="SignalP"/>
    </source>
</evidence>
<dbReference type="InterPro" id="IPR006143">
    <property type="entry name" value="RND_pump_MFP"/>
</dbReference>
<dbReference type="Gene3D" id="2.40.30.170">
    <property type="match status" value="1"/>
</dbReference>
<feature type="chain" id="PRO_5003116513" evidence="4">
    <location>
        <begin position="25"/>
        <end position="351"/>
    </location>
</feature>
<evidence type="ECO:0000256" key="1">
    <source>
        <dbReference type="ARBA" id="ARBA00009477"/>
    </source>
</evidence>
<dbReference type="eggNOG" id="COG0845">
    <property type="taxonomic scope" value="Bacteria"/>
</dbReference>
<evidence type="ECO:0000256" key="2">
    <source>
        <dbReference type="ARBA" id="ARBA00022448"/>
    </source>
</evidence>
<dbReference type="InterPro" id="IPR051909">
    <property type="entry name" value="MFP_Cation_Efflux"/>
</dbReference>
<dbReference type="SUPFAM" id="SSF111369">
    <property type="entry name" value="HlyD-like secretion proteins"/>
    <property type="match status" value="1"/>
</dbReference>
<reference evidence="6" key="1">
    <citation type="journal article" date="2011" name="J. Bacteriol.">
        <title>Genome sequences of eight morphologically diverse alphaproteobacteria.</title>
        <authorList>
            <consortium name="US DOE Joint Genome Institute"/>
            <person name="Brown P.J."/>
            <person name="Kysela D.T."/>
            <person name="Buechlein A."/>
            <person name="Hemmerich C."/>
            <person name="Brun Y.V."/>
        </authorList>
    </citation>
    <scope>NUCLEOTIDE SEQUENCE [LARGE SCALE GENOMIC DNA]</scope>
    <source>
        <strain evidence="6">ATCC 51888 / DSM 1869 / NCIB 11706 / TK 0415</strain>
    </source>
</reference>
<keyword evidence="6" id="KW-1185">Reference proteome</keyword>
<dbReference type="Proteomes" id="UP000002033">
    <property type="component" value="Chromosome"/>
</dbReference>